<evidence type="ECO:0000256" key="3">
    <source>
        <dbReference type="ARBA" id="ARBA00022692"/>
    </source>
</evidence>
<dbReference type="EMBL" id="BSXW01000181">
    <property type="protein sequence ID" value="GMF14069.1"/>
    <property type="molecule type" value="Genomic_DNA"/>
</dbReference>
<feature type="transmembrane region" description="Helical" evidence="6">
    <location>
        <begin position="222"/>
        <end position="245"/>
    </location>
</feature>
<dbReference type="GO" id="GO:0016020">
    <property type="term" value="C:membrane"/>
    <property type="evidence" value="ECO:0007669"/>
    <property type="project" value="UniProtKB-SubCell"/>
</dbReference>
<comment type="subcellular location">
    <subcellularLocation>
        <location evidence="1">Membrane</location>
        <topology evidence="1">Multi-pass membrane protein</topology>
    </subcellularLocation>
</comment>
<dbReference type="InterPro" id="IPR013525">
    <property type="entry name" value="ABC2_TM"/>
</dbReference>
<feature type="transmembrane region" description="Helical" evidence="6">
    <location>
        <begin position="128"/>
        <end position="149"/>
    </location>
</feature>
<keyword evidence="9" id="KW-1185">Reference proteome</keyword>
<reference evidence="8" key="1">
    <citation type="submission" date="2023-04" db="EMBL/GenBank/DDBJ databases">
        <title>Phytophthora lilii NBRC 32176.</title>
        <authorList>
            <person name="Ichikawa N."/>
            <person name="Sato H."/>
            <person name="Tonouchi N."/>
        </authorList>
    </citation>
    <scope>NUCLEOTIDE SEQUENCE</scope>
    <source>
        <strain evidence="8">NBRC 32176</strain>
    </source>
</reference>
<evidence type="ECO:0000256" key="2">
    <source>
        <dbReference type="ARBA" id="ARBA00022448"/>
    </source>
</evidence>
<dbReference type="Proteomes" id="UP001165083">
    <property type="component" value="Unassembled WGS sequence"/>
</dbReference>
<feature type="domain" description="ABC-2 type transporter transmembrane" evidence="7">
    <location>
        <begin position="174"/>
        <end position="265"/>
    </location>
</feature>
<organism evidence="8 9">
    <name type="scientific">Phytophthora lilii</name>
    <dbReference type="NCBI Taxonomy" id="2077276"/>
    <lineage>
        <taxon>Eukaryota</taxon>
        <taxon>Sar</taxon>
        <taxon>Stramenopiles</taxon>
        <taxon>Oomycota</taxon>
        <taxon>Peronosporomycetes</taxon>
        <taxon>Peronosporales</taxon>
        <taxon>Peronosporaceae</taxon>
        <taxon>Phytophthora</taxon>
    </lineage>
</organism>
<comment type="caution">
    <text evidence="8">The sequence shown here is derived from an EMBL/GenBank/DDBJ whole genome shotgun (WGS) entry which is preliminary data.</text>
</comment>
<feature type="transmembrane region" description="Helical" evidence="6">
    <location>
        <begin position="184"/>
        <end position="210"/>
    </location>
</feature>
<evidence type="ECO:0000256" key="1">
    <source>
        <dbReference type="ARBA" id="ARBA00004141"/>
    </source>
</evidence>
<dbReference type="OrthoDB" id="66620at2759"/>
<evidence type="ECO:0000313" key="9">
    <source>
        <dbReference type="Proteomes" id="UP001165083"/>
    </source>
</evidence>
<keyword evidence="4 6" id="KW-1133">Transmembrane helix</keyword>
<evidence type="ECO:0000256" key="5">
    <source>
        <dbReference type="ARBA" id="ARBA00023136"/>
    </source>
</evidence>
<protein>
    <submittedName>
        <fullName evidence="8">Unnamed protein product</fullName>
    </submittedName>
</protein>
<evidence type="ECO:0000259" key="7">
    <source>
        <dbReference type="Pfam" id="PF01061"/>
    </source>
</evidence>
<dbReference type="Pfam" id="PF01061">
    <property type="entry name" value="ABC2_membrane"/>
    <property type="match status" value="1"/>
</dbReference>
<evidence type="ECO:0000256" key="4">
    <source>
        <dbReference type="ARBA" id="ARBA00022989"/>
    </source>
</evidence>
<proteinExistence type="predicted"/>
<gene>
    <name evidence="8" type="ORF">Plil01_000447700</name>
</gene>
<evidence type="ECO:0000313" key="8">
    <source>
        <dbReference type="EMBL" id="GMF14069.1"/>
    </source>
</evidence>
<name>A0A9W6TIP4_9STRA</name>
<dbReference type="PANTHER" id="PTHR19241">
    <property type="entry name" value="ATP-BINDING CASSETTE TRANSPORTER"/>
    <property type="match status" value="1"/>
</dbReference>
<sequence length="268" mass="30325">MNEGEMMYNGPRHKVILYFETLGFKCPHGRDVADYLLALSTNQQYKYQAALPPGMAKHPRLASEFAKYFRESSLYSDIVEELASPIDKEIVERVGENMDPMPEFRQTLWENIRTLTWRQLIIILRNAAFIRVRTFMVVVMGLIYGSTFYDVDPTNVQVGPSFAESDIYGGPCHLLQAAFYRTCAWVIANSIALVPQALGEILVFATLVYWMCGFAATAAAYIIYLILLLLTNLVFASWFFCLSAMSPNLNIAKPMSTCSIVFFILSLV</sequence>
<dbReference type="GO" id="GO:0140359">
    <property type="term" value="F:ABC-type transporter activity"/>
    <property type="evidence" value="ECO:0007669"/>
    <property type="project" value="InterPro"/>
</dbReference>
<keyword evidence="2" id="KW-0813">Transport</keyword>
<dbReference type="AlphaFoldDB" id="A0A9W6TIP4"/>
<accession>A0A9W6TIP4</accession>
<evidence type="ECO:0000256" key="6">
    <source>
        <dbReference type="SAM" id="Phobius"/>
    </source>
</evidence>
<keyword evidence="3 6" id="KW-0812">Transmembrane</keyword>
<keyword evidence="5 6" id="KW-0472">Membrane</keyword>